<accession>A0A0S4IRI6</accession>
<name>A0A0S4IRI6_BODSA</name>
<organism evidence="2 3">
    <name type="scientific">Bodo saltans</name>
    <name type="common">Flagellated protozoan</name>
    <dbReference type="NCBI Taxonomy" id="75058"/>
    <lineage>
        <taxon>Eukaryota</taxon>
        <taxon>Discoba</taxon>
        <taxon>Euglenozoa</taxon>
        <taxon>Kinetoplastea</taxon>
        <taxon>Metakinetoplastina</taxon>
        <taxon>Eubodonida</taxon>
        <taxon>Bodonidae</taxon>
        <taxon>Bodo</taxon>
    </lineage>
</organism>
<gene>
    <name evidence="2" type="ORF">BSAL_62490</name>
</gene>
<dbReference type="EMBL" id="CYKH01000323">
    <property type="protein sequence ID" value="CUF43482.1"/>
    <property type="molecule type" value="Genomic_DNA"/>
</dbReference>
<keyword evidence="3" id="KW-1185">Reference proteome</keyword>
<proteinExistence type="predicted"/>
<reference evidence="3" key="1">
    <citation type="submission" date="2015-09" db="EMBL/GenBank/DDBJ databases">
        <authorList>
            <consortium name="Pathogen Informatics"/>
        </authorList>
    </citation>
    <scope>NUCLEOTIDE SEQUENCE [LARGE SCALE GENOMIC DNA]</scope>
    <source>
        <strain evidence="3">Lake Konstanz</strain>
    </source>
</reference>
<dbReference type="AlphaFoldDB" id="A0A0S4IRI6"/>
<feature type="region of interest" description="Disordered" evidence="1">
    <location>
        <begin position="395"/>
        <end position="428"/>
    </location>
</feature>
<evidence type="ECO:0000313" key="2">
    <source>
        <dbReference type="EMBL" id="CUF43482.1"/>
    </source>
</evidence>
<evidence type="ECO:0000313" key="3">
    <source>
        <dbReference type="Proteomes" id="UP000051952"/>
    </source>
</evidence>
<dbReference type="VEuPathDB" id="TriTrypDB:BSAL_62490"/>
<sequence length="428" mass="45899">MSTGHGYQHRSNIRRTELLHERCAELLTFIVCTFTVLVVVSSPHQQRFTATRPTATSSVSTLQESARGGLNSVLLVEGRNTLAFSTGSTIHKCVEIRSSWSTPTSGTVDSIFNNLEFRSLRVTSVGVSFTMVMPIAINANSQSLTNVFWRLRYRDSSNVPKGLVQYSDASPTLTTSTTTTRTYSLTFTLVFGITHLYRLLESLQGDVCFDITNTLIPATTLSIAGTVSTSGYIYLNSMMIFNGSSFSNYASCNTACASTGYGGYAFASISSDANSIAQALMTKYPSTTAWIGLTSTSSTFSASACCYTQWTTVGTTVYNTCVAGLSNTPSSTYTSPLVGSCANGNTYKLTASTGQWTTQTAALTACLCSGTTTDIQWSSGRAYSVLTGRWDTSSHTISPTQTRGSFSWQASTSTSNSRSNEASLSKTI</sequence>
<dbReference type="Proteomes" id="UP000051952">
    <property type="component" value="Unassembled WGS sequence"/>
</dbReference>
<protein>
    <submittedName>
        <fullName evidence="2">Uncharacterized protein</fullName>
    </submittedName>
</protein>
<evidence type="ECO:0000256" key="1">
    <source>
        <dbReference type="SAM" id="MobiDB-lite"/>
    </source>
</evidence>